<organism evidence="1 2">
    <name type="scientific">Acetobacteroides hydrogenigenes</name>
    <dbReference type="NCBI Taxonomy" id="979970"/>
    <lineage>
        <taxon>Bacteria</taxon>
        <taxon>Pseudomonadati</taxon>
        <taxon>Bacteroidota</taxon>
        <taxon>Bacteroidia</taxon>
        <taxon>Bacteroidales</taxon>
        <taxon>Rikenellaceae</taxon>
        <taxon>Acetobacteroides</taxon>
    </lineage>
</organism>
<dbReference type="AlphaFoldDB" id="A0A4R2EF06"/>
<protein>
    <submittedName>
        <fullName evidence="1">Uncharacterized protein</fullName>
    </submittedName>
</protein>
<keyword evidence="2" id="KW-1185">Reference proteome</keyword>
<dbReference type="Proteomes" id="UP000294830">
    <property type="component" value="Unassembled WGS sequence"/>
</dbReference>
<dbReference type="RefSeq" id="WP_131839376.1">
    <property type="nucleotide sequence ID" value="NZ_SLWB01000008.1"/>
</dbReference>
<accession>A0A4R2EF06</accession>
<evidence type="ECO:0000313" key="1">
    <source>
        <dbReference type="EMBL" id="TCN66675.1"/>
    </source>
</evidence>
<dbReference type="OrthoDB" id="749061at2"/>
<comment type="caution">
    <text evidence="1">The sequence shown here is derived from an EMBL/GenBank/DDBJ whole genome shotgun (WGS) entry which is preliminary data.</text>
</comment>
<reference evidence="1 2" key="1">
    <citation type="submission" date="2019-03" db="EMBL/GenBank/DDBJ databases">
        <title>Genomic Encyclopedia of Archaeal and Bacterial Type Strains, Phase II (KMG-II): from individual species to whole genera.</title>
        <authorList>
            <person name="Goeker M."/>
        </authorList>
    </citation>
    <scope>NUCLEOTIDE SEQUENCE [LARGE SCALE GENOMIC DNA]</scope>
    <source>
        <strain evidence="1 2">RL-C</strain>
    </source>
</reference>
<proteinExistence type="predicted"/>
<name>A0A4R2EF06_9BACT</name>
<sequence length="244" mass="26068">MSSISETGHAKNVDNLGNLIAGIATYGAKYNPANPLIVATALKAKEASARASIDTLNTAAIRYANASNKRESTFMPLNSLVTRALNVLRSSASADNTDATVASIARKITSTRTAAKKEATATAADVKVATISTSQRSFDSLADNFDRFVEALANIAEYKPNEEELKVEALKAFAAELRSCNNECNAASFALDSARDARNAELYTPNTGLVDVALSAKTYVKALFGVNSTEYKRIASIEFRNKKL</sequence>
<dbReference type="EMBL" id="SLWB01000008">
    <property type="protein sequence ID" value="TCN66675.1"/>
    <property type="molecule type" value="Genomic_DNA"/>
</dbReference>
<gene>
    <name evidence="1" type="ORF">CLV25_10813</name>
</gene>
<evidence type="ECO:0000313" key="2">
    <source>
        <dbReference type="Proteomes" id="UP000294830"/>
    </source>
</evidence>